<keyword evidence="1" id="KW-1133">Transmembrane helix</keyword>
<dbReference type="EMBL" id="JANIPJ010000002">
    <property type="protein sequence ID" value="MCR2802857.1"/>
    <property type="molecule type" value="Genomic_DNA"/>
</dbReference>
<evidence type="ECO:0000313" key="3">
    <source>
        <dbReference type="Proteomes" id="UP001141950"/>
    </source>
</evidence>
<evidence type="ECO:0008006" key="4">
    <source>
        <dbReference type="Google" id="ProtNLM"/>
    </source>
</evidence>
<keyword evidence="1" id="KW-0812">Transmembrane</keyword>
<evidence type="ECO:0000313" key="2">
    <source>
        <dbReference type="EMBL" id="MCR2802857.1"/>
    </source>
</evidence>
<keyword evidence="1" id="KW-0472">Membrane</keyword>
<dbReference type="Proteomes" id="UP001141950">
    <property type="component" value="Unassembled WGS sequence"/>
</dbReference>
<dbReference type="AlphaFoldDB" id="A0A9X2MRX3"/>
<gene>
    <name evidence="2" type="ORF">NQZ67_03090</name>
</gene>
<reference evidence="2" key="1">
    <citation type="submission" date="2022-08" db="EMBL/GenBank/DDBJ databases">
        <title>The genomic sequence of strain Paenibacillus sp. SCIV0701.</title>
        <authorList>
            <person name="Zhao H."/>
        </authorList>
    </citation>
    <scope>NUCLEOTIDE SEQUENCE</scope>
    <source>
        <strain evidence="2">SCIV0701</strain>
    </source>
</reference>
<accession>A0A9X2MRX3</accession>
<feature type="transmembrane region" description="Helical" evidence="1">
    <location>
        <begin position="151"/>
        <end position="172"/>
    </location>
</feature>
<proteinExistence type="predicted"/>
<sequence>MSADQAYLLTPNDVRNIRSYVHHKYSAMPNEQRAEIVADAVTRIIHKQLPEFSPPVKRELTRTLIRTTVLEHQRPVSADDVYALCLELDQRDEAIAGPLRRWVREKEAVLFLTESSSTAGQLAEASSRLAEVIPLRPPIHPIIRRRRRDRLLLYGVLSACVVAATVIFNWTISTPQEGPVPVAQQQTVQPAASAEARVNELPDELRYADIDRKRLIGYLDDKSSLLAEPRYFDAIIDASKQFDIHPAFLFAITGQEQAFVPASHERAKEIANNPFNVFHSWQDFNTTIEQSAQIAARTIVRLSKDRPAEVNPFTWINREYAEDPNWSKGVESIFRAIVSVLNEPV</sequence>
<organism evidence="2 3">
    <name type="scientific">Paenibacillus soyae</name>
    <dbReference type="NCBI Taxonomy" id="2969249"/>
    <lineage>
        <taxon>Bacteria</taxon>
        <taxon>Bacillati</taxon>
        <taxon>Bacillota</taxon>
        <taxon>Bacilli</taxon>
        <taxon>Bacillales</taxon>
        <taxon>Paenibacillaceae</taxon>
        <taxon>Paenibacillus</taxon>
    </lineage>
</organism>
<evidence type="ECO:0000256" key="1">
    <source>
        <dbReference type="SAM" id="Phobius"/>
    </source>
</evidence>
<keyword evidence="3" id="KW-1185">Reference proteome</keyword>
<comment type="caution">
    <text evidence="2">The sequence shown here is derived from an EMBL/GenBank/DDBJ whole genome shotgun (WGS) entry which is preliminary data.</text>
</comment>
<protein>
    <recommendedName>
        <fullName evidence="4">Mannosyl-glycoprotein endo-beta-N-acetylglucosaminidase</fullName>
    </recommendedName>
</protein>
<dbReference type="RefSeq" id="WP_257442660.1">
    <property type="nucleotide sequence ID" value="NZ_JANIPJ010000002.1"/>
</dbReference>
<name>A0A9X2MRX3_9BACL</name>